<dbReference type="AlphaFoldDB" id="A0A9P5YY29"/>
<evidence type="ECO:0000313" key="2">
    <source>
        <dbReference type="EMBL" id="KAF9475981.1"/>
    </source>
</evidence>
<organism evidence="2 3">
    <name type="scientific">Pholiota conissans</name>
    <dbReference type="NCBI Taxonomy" id="109636"/>
    <lineage>
        <taxon>Eukaryota</taxon>
        <taxon>Fungi</taxon>
        <taxon>Dikarya</taxon>
        <taxon>Basidiomycota</taxon>
        <taxon>Agaricomycotina</taxon>
        <taxon>Agaricomycetes</taxon>
        <taxon>Agaricomycetidae</taxon>
        <taxon>Agaricales</taxon>
        <taxon>Agaricineae</taxon>
        <taxon>Strophariaceae</taxon>
        <taxon>Pholiota</taxon>
    </lineage>
</organism>
<feature type="region of interest" description="Disordered" evidence="1">
    <location>
        <begin position="394"/>
        <end position="437"/>
    </location>
</feature>
<sequence>MPASIMTTNLLRRSYDKAVATSGLNSPSGTASPSSSSRHSTFSQAEFYSGSPQEGTSPCGSTIYMPPPDCEPDLFLRRMPRNRSADHGFHYDPTENLLVRKQSLSSDSGYVSPSQSVVSLSSSYTTLDYSDLIYDRIVDALLARRPNPFLSTRLRNLLMFNPAEEDYLRNESIPPLMIKRVHKSSSEASLLNSVNQPSLRLDPWNAAPHILAAVERGDHVYLCMKQLSEFNDPPLLTVEHYVDFIRQVLERLSFLHEYGICDLSLAHPSSYMMDRSSGPSSDESSQISSTVAFNRSKYPVRYYFVNFTQAKRIPRDPLYPASQPSSPGREVLLCAFQRDIRDCGVMVENLLTDVPQIAETFRPLIEHMKMGHFTREFFEDLRNTLDGHTFDSPAVAAADVPSSPEMGDEDDEAYGSPPSNARPWKQHYLPLDRSRSH</sequence>
<feature type="compositionally biased region" description="Polar residues" evidence="1">
    <location>
        <begin position="44"/>
        <end position="60"/>
    </location>
</feature>
<name>A0A9P5YY29_9AGAR</name>
<dbReference type="OrthoDB" id="3260792at2759"/>
<evidence type="ECO:0000313" key="3">
    <source>
        <dbReference type="Proteomes" id="UP000807469"/>
    </source>
</evidence>
<reference evidence="2" key="1">
    <citation type="submission" date="2020-11" db="EMBL/GenBank/DDBJ databases">
        <authorList>
            <consortium name="DOE Joint Genome Institute"/>
            <person name="Ahrendt S."/>
            <person name="Riley R."/>
            <person name="Andreopoulos W."/>
            <person name="Labutti K."/>
            <person name="Pangilinan J."/>
            <person name="Ruiz-Duenas F.J."/>
            <person name="Barrasa J.M."/>
            <person name="Sanchez-Garcia M."/>
            <person name="Camarero S."/>
            <person name="Miyauchi S."/>
            <person name="Serrano A."/>
            <person name="Linde D."/>
            <person name="Babiker R."/>
            <person name="Drula E."/>
            <person name="Ayuso-Fernandez I."/>
            <person name="Pacheco R."/>
            <person name="Padilla G."/>
            <person name="Ferreira P."/>
            <person name="Barriuso J."/>
            <person name="Kellner H."/>
            <person name="Castanera R."/>
            <person name="Alfaro M."/>
            <person name="Ramirez L."/>
            <person name="Pisabarro A.G."/>
            <person name="Kuo A."/>
            <person name="Tritt A."/>
            <person name="Lipzen A."/>
            <person name="He G."/>
            <person name="Yan M."/>
            <person name="Ng V."/>
            <person name="Cullen D."/>
            <person name="Martin F."/>
            <person name="Rosso M.-N."/>
            <person name="Henrissat B."/>
            <person name="Hibbett D."/>
            <person name="Martinez A.T."/>
            <person name="Grigoriev I.V."/>
        </authorList>
    </citation>
    <scope>NUCLEOTIDE SEQUENCE</scope>
    <source>
        <strain evidence="2">CIRM-BRFM 674</strain>
    </source>
</reference>
<protein>
    <submittedName>
        <fullName evidence="2">Uncharacterized protein</fullName>
    </submittedName>
</protein>
<accession>A0A9P5YY29</accession>
<feature type="region of interest" description="Disordered" evidence="1">
    <location>
        <begin position="20"/>
        <end position="63"/>
    </location>
</feature>
<keyword evidence="3" id="KW-1185">Reference proteome</keyword>
<dbReference type="EMBL" id="MU155311">
    <property type="protein sequence ID" value="KAF9475981.1"/>
    <property type="molecule type" value="Genomic_DNA"/>
</dbReference>
<comment type="caution">
    <text evidence="2">The sequence shown here is derived from an EMBL/GenBank/DDBJ whole genome shotgun (WGS) entry which is preliminary data.</text>
</comment>
<gene>
    <name evidence="2" type="ORF">BDN70DRAFT_883005</name>
</gene>
<feature type="compositionally biased region" description="Low complexity" evidence="1">
    <location>
        <begin position="394"/>
        <end position="404"/>
    </location>
</feature>
<proteinExistence type="predicted"/>
<dbReference type="Proteomes" id="UP000807469">
    <property type="component" value="Unassembled WGS sequence"/>
</dbReference>
<feature type="compositionally biased region" description="Low complexity" evidence="1">
    <location>
        <begin position="26"/>
        <end position="43"/>
    </location>
</feature>
<evidence type="ECO:0000256" key="1">
    <source>
        <dbReference type="SAM" id="MobiDB-lite"/>
    </source>
</evidence>